<accession>A0A7X6FSM1</accession>
<protein>
    <submittedName>
        <fullName evidence="1">Uncharacterized protein</fullName>
    </submittedName>
</protein>
<proteinExistence type="predicted"/>
<evidence type="ECO:0000313" key="2">
    <source>
        <dbReference type="Proteomes" id="UP000558475"/>
    </source>
</evidence>
<comment type="caution">
    <text evidence="1">The sequence shown here is derived from an EMBL/GenBank/DDBJ whole genome shotgun (WGS) entry which is preliminary data.</text>
</comment>
<name>A0A7X6FSM1_9HYPH</name>
<organism evidence="1 2">
    <name type="scientific">Brucella tritici</name>
    <dbReference type="NCBI Taxonomy" id="94626"/>
    <lineage>
        <taxon>Bacteria</taxon>
        <taxon>Pseudomonadati</taxon>
        <taxon>Pseudomonadota</taxon>
        <taxon>Alphaproteobacteria</taxon>
        <taxon>Hyphomicrobiales</taxon>
        <taxon>Brucellaceae</taxon>
        <taxon>Brucella/Ochrobactrum group</taxon>
        <taxon>Brucella</taxon>
    </lineage>
</organism>
<evidence type="ECO:0000313" key="1">
    <source>
        <dbReference type="EMBL" id="NKW11225.1"/>
    </source>
</evidence>
<dbReference type="EMBL" id="JAAXZB010000005">
    <property type="protein sequence ID" value="NKW11225.1"/>
    <property type="molecule type" value="Genomic_DNA"/>
</dbReference>
<reference evidence="1 2" key="1">
    <citation type="submission" date="2020-04" db="EMBL/GenBank/DDBJ databases">
        <title>Whole genome sequencing of clinical and environmental type strains of Ochrobactrum.</title>
        <authorList>
            <person name="Dharne M."/>
        </authorList>
    </citation>
    <scope>NUCLEOTIDE SEQUENCE [LARGE SCALE GENOMIC DNA]</scope>
    <source>
        <strain evidence="1 2">DSM 13340</strain>
    </source>
</reference>
<gene>
    <name evidence="1" type="ORF">HGG76_26855</name>
</gene>
<dbReference type="Proteomes" id="UP000558475">
    <property type="component" value="Unassembled WGS sequence"/>
</dbReference>
<dbReference type="AlphaFoldDB" id="A0A7X6FSM1"/>
<sequence>MAAQVVPDRIKDIFDLAGEELGYSYQTLRKKFSQRQNNTSNFLFHSSVQTQSELMESKCELSQYKPYNGNIHISNSDSNSNTGTWIPNSARVRFRRNGCRLTHDASVKIAARDTTDHIIDKVQKAFPDAFNVVVLTEMFADTPEAEFAAKSAIPAFWRMS</sequence>